<organism evidence="1 2">
    <name type="scientific">Frieseomelitta varia</name>
    <dbReference type="NCBI Taxonomy" id="561572"/>
    <lineage>
        <taxon>Eukaryota</taxon>
        <taxon>Metazoa</taxon>
        <taxon>Ecdysozoa</taxon>
        <taxon>Arthropoda</taxon>
        <taxon>Hexapoda</taxon>
        <taxon>Insecta</taxon>
        <taxon>Pterygota</taxon>
        <taxon>Neoptera</taxon>
        <taxon>Endopterygota</taxon>
        <taxon>Hymenoptera</taxon>
        <taxon>Apocrita</taxon>
        <taxon>Aculeata</taxon>
        <taxon>Apoidea</taxon>
        <taxon>Anthophila</taxon>
        <taxon>Apidae</taxon>
        <taxon>Frieseomelitta</taxon>
    </lineage>
</organism>
<dbReference type="InterPro" id="IPR016181">
    <property type="entry name" value="Acyl_CoA_acyltransferase"/>
</dbReference>
<dbReference type="PANTHER" id="PTHR20905">
    <property type="entry name" value="N-ACETYLTRANSFERASE-RELATED"/>
    <property type="match status" value="1"/>
</dbReference>
<dbReference type="EMBL" id="WNWW01000792">
    <property type="protein sequence ID" value="KAF3421953.1"/>
    <property type="molecule type" value="Genomic_DNA"/>
</dbReference>
<keyword evidence="2" id="KW-1185">Reference proteome</keyword>
<proteinExistence type="predicted"/>
<dbReference type="Proteomes" id="UP000655588">
    <property type="component" value="Unassembled WGS sequence"/>
</dbReference>
<evidence type="ECO:0000313" key="2">
    <source>
        <dbReference type="Proteomes" id="UP000655588"/>
    </source>
</evidence>
<dbReference type="GO" id="GO:0008080">
    <property type="term" value="F:N-acetyltransferase activity"/>
    <property type="evidence" value="ECO:0007669"/>
    <property type="project" value="TreeGrafter"/>
</dbReference>
<dbReference type="AlphaFoldDB" id="A0A833S812"/>
<protein>
    <recommendedName>
        <fullName evidence="3">N-acetyltransferase domain-containing protein</fullName>
    </recommendedName>
</protein>
<dbReference type="CDD" id="cd04301">
    <property type="entry name" value="NAT_SF"/>
    <property type="match status" value="1"/>
</dbReference>
<gene>
    <name evidence="1" type="ORF">E2986_12486</name>
</gene>
<comment type="caution">
    <text evidence="1">The sequence shown here is derived from an EMBL/GenBank/DDBJ whole genome shotgun (WGS) entry which is preliminary data.</text>
</comment>
<accession>A0A833S812</accession>
<name>A0A833S812_9HYME</name>
<evidence type="ECO:0000313" key="1">
    <source>
        <dbReference type="EMBL" id="KAF3421953.1"/>
    </source>
</evidence>
<dbReference type="Gene3D" id="3.40.630.30">
    <property type="match status" value="1"/>
</dbReference>
<evidence type="ECO:0008006" key="3">
    <source>
        <dbReference type="Google" id="ProtNLM"/>
    </source>
</evidence>
<sequence>MSLSRMNVMMEEKDEYTLEAEARMKAPLEWYSSAKCKILDLKEPQYDEALRLIKRHFFREESMCKASSLLEDKASVNDYLALVRTWLKETTSLVATSLKSGRLIGVAVARINSSPEKTDTYHRVQIIEGSSLRKIMHLLNTLLKQTNAHETFGHQEYLCIYVLCVHPSYREKGVETALLNACVQLTVALGLPAIGGLFTCGASQATAQDTGFRLLSEIRYSQWVINDRIVFDDPGRGNYSAAFMGKLIPPGERSDQDETSSVDSASKQESSIVWKCCVIMNVQYVLVTNKRLDRILLKILSETFKCSLQEMKSYTSLVLRPVFRFI</sequence>
<dbReference type="PANTHER" id="PTHR20905:SF28">
    <property type="entry name" value="GH28833P-RELATED"/>
    <property type="match status" value="1"/>
</dbReference>
<dbReference type="SUPFAM" id="SSF55729">
    <property type="entry name" value="Acyl-CoA N-acyltransferases (Nat)"/>
    <property type="match status" value="1"/>
</dbReference>
<reference evidence="1" key="1">
    <citation type="submission" date="2019-11" db="EMBL/GenBank/DDBJ databases">
        <title>The nuclear and mitochondrial genomes of Frieseomelitta varia - a highly eusocial stingless bee (Meliponini) with a permanently sterile worker caste.</title>
        <authorList>
            <person name="Freitas F.C.P."/>
            <person name="Lourenco A.P."/>
            <person name="Nunes F.M.F."/>
            <person name="Paschoal A.R."/>
            <person name="Abreu F.C.P."/>
            <person name="Barbin F.O."/>
            <person name="Bataglia L."/>
            <person name="Cardoso-Junior C.A.M."/>
            <person name="Cervoni M.S."/>
            <person name="Silva S.R."/>
            <person name="Dalarmi F."/>
            <person name="Del Lama M.A."/>
            <person name="Depintor T.S."/>
            <person name="Ferreira K.M."/>
            <person name="Goria P.S."/>
            <person name="Jaskot M.C."/>
            <person name="Lago D.C."/>
            <person name="Luna-Lucena D."/>
            <person name="Moda L.M."/>
            <person name="Nascimento L."/>
            <person name="Pedrino M."/>
            <person name="Rabico F.O."/>
            <person name="Sanches F.C."/>
            <person name="Santos D.E."/>
            <person name="Santos C.G."/>
            <person name="Vieira J."/>
            <person name="Lopes T.F."/>
            <person name="Barchuk A.R."/>
            <person name="Hartfelder K."/>
            <person name="Simoes Z.L.P."/>
            <person name="Bitondi M.M.G."/>
            <person name="Pinheiro D.G."/>
        </authorList>
    </citation>
    <scope>NUCLEOTIDE SEQUENCE</scope>
    <source>
        <strain evidence="1">USP_RPSP 00005682</strain>
        <tissue evidence="1">Whole individual</tissue>
    </source>
</reference>